<evidence type="ECO:0000256" key="1">
    <source>
        <dbReference type="ARBA" id="ARBA00022487"/>
    </source>
</evidence>
<dbReference type="PANTHER" id="PTHR33938">
    <property type="entry name" value="FERULOYL ESTERASE B-RELATED"/>
    <property type="match status" value="1"/>
</dbReference>
<evidence type="ECO:0000256" key="5">
    <source>
        <dbReference type="ARBA" id="ARBA00023157"/>
    </source>
</evidence>
<dbReference type="AlphaFoldDB" id="A0AAD7D2V6"/>
<reference evidence="8" key="1">
    <citation type="submission" date="2023-03" db="EMBL/GenBank/DDBJ databases">
        <title>Massive genome expansion in bonnet fungi (Mycena s.s.) driven by repeated elements and novel gene families across ecological guilds.</title>
        <authorList>
            <consortium name="Lawrence Berkeley National Laboratory"/>
            <person name="Harder C.B."/>
            <person name="Miyauchi S."/>
            <person name="Viragh M."/>
            <person name="Kuo A."/>
            <person name="Thoen E."/>
            <person name="Andreopoulos B."/>
            <person name="Lu D."/>
            <person name="Skrede I."/>
            <person name="Drula E."/>
            <person name="Henrissat B."/>
            <person name="Morin E."/>
            <person name="Kohler A."/>
            <person name="Barry K."/>
            <person name="LaButti K."/>
            <person name="Morin E."/>
            <person name="Salamov A."/>
            <person name="Lipzen A."/>
            <person name="Mereny Z."/>
            <person name="Hegedus B."/>
            <person name="Baldrian P."/>
            <person name="Stursova M."/>
            <person name="Weitz H."/>
            <person name="Taylor A."/>
            <person name="Grigoriev I.V."/>
            <person name="Nagy L.G."/>
            <person name="Martin F."/>
            <person name="Kauserud H."/>
        </authorList>
    </citation>
    <scope>NUCLEOTIDE SEQUENCE</scope>
    <source>
        <strain evidence="8">CBHHK067</strain>
    </source>
</reference>
<gene>
    <name evidence="8" type="ORF">B0H17DRAFT_1238551</name>
</gene>
<evidence type="ECO:0000256" key="6">
    <source>
        <dbReference type="ARBA" id="ARBA00034075"/>
    </source>
</evidence>
<comment type="catalytic activity">
    <reaction evidence="6">
        <text>feruloyl-polysaccharide + H2O = ferulate + polysaccharide.</text>
        <dbReference type="EC" id="3.1.1.73"/>
    </reaction>
</comment>
<name>A0AAD7D2V6_MYCRO</name>
<evidence type="ECO:0000256" key="3">
    <source>
        <dbReference type="ARBA" id="ARBA00022729"/>
    </source>
</evidence>
<keyword evidence="2" id="KW-0119">Carbohydrate metabolism</keyword>
<keyword evidence="3" id="KW-0732">Signal</keyword>
<dbReference type="EMBL" id="JARKIE010000146">
    <property type="protein sequence ID" value="KAJ7676158.1"/>
    <property type="molecule type" value="Genomic_DNA"/>
</dbReference>
<keyword evidence="9" id="KW-1185">Reference proteome</keyword>
<keyword evidence="2" id="KW-0624">Polysaccharide degradation</keyword>
<protein>
    <recommendedName>
        <fullName evidence="7">Carboxylic ester hydrolase</fullName>
        <ecNumber evidence="7">3.1.1.-</ecNumber>
    </recommendedName>
</protein>
<comment type="caution">
    <text evidence="8">The sequence shown here is derived from an EMBL/GenBank/DDBJ whole genome shotgun (WGS) entry which is preliminary data.</text>
</comment>
<comment type="similarity">
    <text evidence="7">Belongs to the tannase family.</text>
</comment>
<proteinExistence type="inferred from homology"/>
<keyword evidence="4 7" id="KW-0378">Hydrolase</keyword>
<evidence type="ECO:0000256" key="4">
    <source>
        <dbReference type="ARBA" id="ARBA00022801"/>
    </source>
</evidence>
<evidence type="ECO:0000256" key="2">
    <source>
        <dbReference type="ARBA" id="ARBA00022651"/>
    </source>
</evidence>
<organism evidence="8 9">
    <name type="scientific">Mycena rosella</name>
    <name type="common">Pink bonnet</name>
    <name type="synonym">Agaricus rosellus</name>
    <dbReference type="NCBI Taxonomy" id="1033263"/>
    <lineage>
        <taxon>Eukaryota</taxon>
        <taxon>Fungi</taxon>
        <taxon>Dikarya</taxon>
        <taxon>Basidiomycota</taxon>
        <taxon>Agaricomycotina</taxon>
        <taxon>Agaricomycetes</taxon>
        <taxon>Agaricomycetidae</taxon>
        <taxon>Agaricales</taxon>
        <taxon>Marasmiineae</taxon>
        <taxon>Mycenaceae</taxon>
        <taxon>Mycena</taxon>
    </lineage>
</organism>
<accession>A0AAD7D2V6</accession>
<evidence type="ECO:0000256" key="7">
    <source>
        <dbReference type="RuleBase" id="RU361238"/>
    </source>
</evidence>
<evidence type="ECO:0000313" key="9">
    <source>
        <dbReference type="Proteomes" id="UP001221757"/>
    </source>
</evidence>
<dbReference type="PANTHER" id="PTHR33938:SF15">
    <property type="entry name" value="FERULOYL ESTERASE B-RELATED"/>
    <property type="match status" value="1"/>
</dbReference>
<dbReference type="GO" id="GO:0030600">
    <property type="term" value="F:feruloyl esterase activity"/>
    <property type="evidence" value="ECO:0007669"/>
    <property type="project" value="UniProtKB-EC"/>
</dbReference>
<dbReference type="GO" id="GO:0045493">
    <property type="term" value="P:xylan catabolic process"/>
    <property type="evidence" value="ECO:0007669"/>
    <property type="project" value="UniProtKB-KW"/>
</dbReference>
<dbReference type="Proteomes" id="UP001221757">
    <property type="component" value="Unassembled WGS sequence"/>
</dbReference>
<sequence length="292" mass="32166">MATGNRGLNGCLDYSALDYSTSLHFATVGTDKGHDGASGLPFLNHPEVINDFAFRAVHVEAVIGKQIVQAYYGKPAAKSYYLGAQRVAAERAADHLLTLLGSQGQLLHPRYSPGAETGQREQPYGTFFQFAADWERYVVLNVTTHDFTNFGLSDIVLFDEVNGGDIATFDGDLSAFRNLGGKFIAYHGRRDPGRFAQLLSSTNSKRVYDLISDTFALPSLDDFYRLFLIPRMGHCSGVIGCPEPVSLTPRRIISSWRLWTGWRAASRPQLSSARGQMRAEEKAEVGSDFLAD</sequence>
<keyword evidence="1" id="KW-0719">Serine esterase</keyword>
<keyword evidence="2" id="KW-0858">Xylan degradation</keyword>
<evidence type="ECO:0000313" key="8">
    <source>
        <dbReference type="EMBL" id="KAJ7676158.1"/>
    </source>
</evidence>
<dbReference type="EC" id="3.1.1.-" evidence="7"/>
<dbReference type="InterPro" id="IPR011118">
    <property type="entry name" value="Tannase/feruloyl_esterase"/>
</dbReference>
<dbReference type="Pfam" id="PF07519">
    <property type="entry name" value="Tannase"/>
    <property type="match status" value="2"/>
</dbReference>
<keyword evidence="5" id="KW-1015">Disulfide bond</keyword>